<dbReference type="OrthoDB" id="5430398at2"/>
<dbReference type="STRING" id="91360.SAMN05660330_02095"/>
<dbReference type="GO" id="GO:0016740">
    <property type="term" value="F:transferase activity"/>
    <property type="evidence" value="ECO:0007669"/>
    <property type="project" value="UniProtKB-KW"/>
</dbReference>
<evidence type="ECO:0000313" key="1">
    <source>
        <dbReference type="EMBL" id="SDP21371.1"/>
    </source>
</evidence>
<evidence type="ECO:0000313" key="2">
    <source>
        <dbReference type="Proteomes" id="UP000199073"/>
    </source>
</evidence>
<dbReference type="EMBL" id="FNJI01000013">
    <property type="protein sequence ID" value="SDP21371.1"/>
    <property type="molecule type" value="Genomic_DNA"/>
</dbReference>
<sequence>MSNGGATRLDILIYAHDGRGLGHASRSIAIGMALRSLYPALRVLFVSGCSFSQELIGTSGLDWLKLPSYRTEVVDGKSRGIPGYSNFGDHQLGVIRSRTIAHYVEIYRPRVVLVDHTPQGKHRELVPAIEDSWRKYGPESVKWVLGVRGVVGAVRQARSALSAELFRKYYDTLLWYGDSGVLGRDHLVQLERQYGVAPVECGYVSRLAEQFPGSRGVSGTGEKYAGTVSVPWIGEKSIGFLRNLAEALKGLGTSVGVWRLFVGGLEEGRVGPQVSALFQDIENCRVEPPSARYVPALLQSKTALVYGGYNSLMDVIYAGIPFLAVLREMQDEEQRIHVGSILQAVGDRGSVLGESELSVDKIMRRLSANLQAGGAADPGIDLQGARTAAARLYRMVVVK</sequence>
<proteinExistence type="predicted"/>
<name>A0A1H0QVM1_9BACT</name>
<protein>
    <submittedName>
        <fullName evidence="1">Predicted glycosyl transferase</fullName>
    </submittedName>
</protein>
<organism evidence="1 2">
    <name type="scientific">Desulforhopalus singaporensis</name>
    <dbReference type="NCBI Taxonomy" id="91360"/>
    <lineage>
        <taxon>Bacteria</taxon>
        <taxon>Pseudomonadati</taxon>
        <taxon>Thermodesulfobacteriota</taxon>
        <taxon>Desulfobulbia</taxon>
        <taxon>Desulfobulbales</taxon>
        <taxon>Desulfocapsaceae</taxon>
        <taxon>Desulforhopalus</taxon>
    </lineage>
</organism>
<dbReference type="AlphaFoldDB" id="A0A1H0QVM1"/>
<dbReference type="RefSeq" id="WP_092222553.1">
    <property type="nucleotide sequence ID" value="NZ_FNJI01000013.1"/>
</dbReference>
<reference evidence="1 2" key="1">
    <citation type="submission" date="2016-10" db="EMBL/GenBank/DDBJ databases">
        <authorList>
            <person name="de Groot N.N."/>
        </authorList>
    </citation>
    <scope>NUCLEOTIDE SEQUENCE [LARGE SCALE GENOMIC DNA]</scope>
    <source>
        <strain evidence="1 2">DSM 12130</strain>
    </source>
</reference>
<dbReference type="Proteomes" id="UP000199073">
    <property type="component" value="Unassembled WGS sequence"/>
</dbReference>
<gene>
    <name evidence="1" type="ORF">SAMN05660330_02095</name>
</gene>
<accession>A0A1H0QVM1</accession>
<keyword evidence="2" id="KW-1185">Reference proteome</keyword>
<keyword evidence="1" id="KW-0808">Transferase</keyword>